<gene>
    <name evidence="3" type="ORF">ACFSW8_00990</name>
</gene>
<sequence length="431" mass="46742">MLPRLHSIALPITLLSASTLIGAQEPAPRTLPAMKVLPVGSSLHNLKIPRFNKQYETTSVLHAKRIDILAEHKMKGSSVDITLFKENSPQATTHLKTAFYNDLNGIIHSVENITISGDAFDIAAQGLILKWKNRTGFLLGKTETLFYSDIDKKMTSTVSTPQNKKSLAARPLSQKTKAMAVAATTIPALLSAEELKEIDTLAQPSTQAIATVDQQAQKEINELDSLANEVSETKQSLHTQLVGAIAENTTPTLDAVPIKQKDAKAVPVSVNCDNGMYFDAITGTVVYQSNVVVTHPQYHLTCDDELKVLLKADPKVPEAKEAQVTPGETVTPQTSNLSRFTGLDKAIATGNVVIKAKDSEGKLIITHSEIATYDGDTGVMILRGGRPTVQQGNTIARVLSDTGYIKILPNMSVRIEGRHEIKANLNELQNK</sequence>
<feature type="coiled-coil region" evidence="1">
    <location>
        <begin position="209"/>
        <end position="236"/>
    </location>
</feature>
<reference evidence="4" key="1">
    <citation type="journal article" date="2019" name="Int. J. Syst. Evol. Microbiol.">
        <title>The Global Catalogue of Microorganisms (GCM) 10K type strain sequencing project: providing services to taxonomists for standard genome sequencing and annotation.</title>
        <authorList>
            <consortium name="The Broad Institute Genomics Platform"/>
            <consortium name="The Broad Institute Genome Sequencing Center for Infectious Disease"/>
            <person name="Wu L."/>
            <person name="Ma J."/>
        </authorList>
    </citation>
    <scope>NUCLEOTIDE SEQUENCE [LARGE SCALE GENOMIC DNA]</scope>
    <source>
        <strain evidence="4">CCUG 57942</strain>
    </source>
</reference>
<comment type="caution">
    <text evidence="3">The sequence shown here is derived from an EMBL/GenBank/DDBJ whole genome shotgun (WGS) entry which is preliminary data.</text>
</comment>
<dbReference type="EMBL" id="JBHUJB010000005">
    <property type="protein sequence ID" value="MFD2157468.1"/>
    <property type="molecule type" value="Genomic_DNA"/>
</dbReference>
<feature type="signal peptide" evidence="2">
    <location>
        <begin position="1"/>
        <end position="23"/>
    </location>
</feature>
<feature type="chain" id="PRO_5045694113" description="Organic solvent tolerance-like N-terminal domain-containing protein" evidence="2">
    <location>
        <begin position="24"/>
        <end position="431"/>
    </location>
</feature>
<evidence type="ECO:0000256" key="1">
    <source>
        <dbReference type="SAM" id="Coils"/>
    </source>
</evidence>
<keyword evidence="1" id="KW-0175">Coiled coil</keyword>
<accession>A0ABW4Z671</accession>
<dbReference type="Gene3D" id="2.60.450.10">
    <property type="entry name" value="Lipopolysaccharide (LPS) transport protein A like domain"/>
    <property type="match status" value="1"/>
</dbReference>
<keyword evidence="4" id="KW-1185">Reference proteome</keyword>
<evidence type="ECO:0000313" key="3">
    <source>
        <dbReference type="EMBL" id="MFD2157468.1"/>
    </source>
</evidence>
<protein>
    <recommendedName>
        <fullName evidence="5">Organic solvent tolerance-like N-terminal domain-containing protein</fullName>
    </recommendedName>
</protein>
<evidence type="ECO:0008006" key="5">
    <source>
        <dbReference type="Google" id="ProtNLM"/>
    </source>
</evidence>
<name>A0ABW4Z671_9BACT</name>
<proteinExistence type="predicted"/>
<evidence type="ECO:0000313" key="4">
    <source>
        <dbReference type="Proteomes" id="UP001597389"/>
    </source>
</evidence>
<dbReference type="RefSeq" id="WP_377091167.1">
    <property type="nucleotide sequence ID" value="NZ_JBHSJL010000014.1"/>
</dbReference>
<dbReference type="Proteomes" id="UP001597389">
    <property type="component" value="Unassembled WGS sequence"/>
</dbReference>
<evidence type="ECO:0000256" key="2">
    <source>
        <dbReference type="SAM" id="SignalP"/>
    </source>
</evidence>
<organism evidence="3 4">
    <name type="scientific">Rubritalea tangerina</name>
    <dbReference type="NCBI Taxonomy" id="430798"/>
    <lineage>
        <taxon>Bacteria</taxon>
        <taxon>Pseudomonadati</taxon>
        <taxon>Verrucomicrobiota</taxon>
        <taxon>Verrucomicrobiia</taxon>
        <taxon>Verrucomicrobiales</taxon>
        <taxon>Rubritaleaceae</taxon>
        <taxon>Rubritalea</taxon>
    </lineage>
</organism>
<keyword evidence="2" id="KW-0732">Signal</keyword>